<evidence type="ECO:0000313" key="4">
    <source>
        <dbReference type="Proteomes" id="UP001301769"/>
    </source>
</evidence>
<dbReference type="GO" id="GO:0009116">
    <property type="term" value="P:nucleoside metabolic process"/>
    <property type="evidence" value="ECO:0007669"/>
    <property type="project" value="InterPro"/>
</dbReference>
<feature type="compositionally biased region" description="Basic residues" evidence="1">
    <location>
        <begin position="408"/>
        <end position="417"/>
    </location>
</feature>
<name>A0AAN7BDW7_9PEZI</name>
<comment type="caution">
    <text evidence="3">The sequence shown here is derived from an EMBL/GenBank/DDBJ whole genome shotgun (WGS) entry which is preliminary data.</text>
</comment>
<evidence type="ECO:0000256" key="1">
    <source>
        <dbReference type="SAM" id="MobiDB-lite"/>
    </source>
</evidence>
<dbReference type="EMBL" id="MU858059">
    <property type="protein sequence ID" value="KAK4217450.1"/>
    <property type="molecule type" value="Genomic_DNA"/>
</dbReference>
<dbReference type="GO" id="GO:0055085">
    <property type="term" value="P:transmembrane transport"/>
    <property type="evidence" value="ECO:0007669"/>
    <property type="project" value="InterPro"/>
</dbReference>
<dbReference type="GO" id="GO:0005783">
    <property type="term" value="C:endoplasmic reticulum"/>
    <property type="evidence" value="ECO:0007669"/>
    <property type="project" value="TreeGrafter"/>
</dbReference>
<protein>
    <submittedName>
        <fullName evidence="3">Purine nucleoside permease-domain-containing protein</fullName>
    </submittedName>
</protein>
<keyword evidence="2" id="KW-0732">Signal</keyword>
<feature type="signal peptide" evidence="2">
    <location>
        <begin position="1"/>
        <end position="22"/>
    </location>
</feature>
<dbReference type="Pfam" id="PF06516">
    <property type="entry name" value="NUP"/>
    <property type="match status" value="1"/>
</dbReference>
<evidence type="ECO:0000313" key="3">
    <source>
        <dbReference type="EMBL" id="KAK4217450.1"/>
    </source>
</evidence>
<dbReference type="Gene3D" id="3.40.50.1580">
    <property type="entry name" value="Nucleoside phosphorylase domain"/>
    <property type="match status" value="1"/>
</dbReference>
<dbReference type="InterPro" id="IPR035994">
    <property type="entry name" value="Nucleoside_phosphorylase_sf"/>
</dbReference>
<dbReference type="PANTHER" id="PTHR38643:SF1">
    <property type="entry name" value="PURINE NUCLEOSIDE PERMEASE C285.05-RELATED"/>
    <property type="match status" value="1"/>
</dbReference>
<evidence type="ECO:0000256" key="2">
    <source>
        <dbReference type="SAM" id="SignalP"/>
    </source>
</evidence>
<dbReference type="PANTHER" id="PTHR38643">
    <property type="entry name" value="PURINE NUCLEOSIDE PERMEASE C285.05-RELATED"/>
    <property type="match status" value="1"/>
</dbReference>
<reference evidence="3" key="1">
    <citation type="journal article" date="2023" name="Mol. Phylogenet. Evol.">
        <title>Genome-scale phylogeny and comparative genomics of the fungal order Sordariales.</title>
        <authorList>
            <person name="Hensen N."/>
            <person name="Bonometti L."/>
            <person name="Westerberg I."/>
            <person name="Brannstrom I.O."/>
            <person name="Guillou S."/>
            <person name="Cros-Aarteil S."/>
            <person name="Calhoun S."/>
            <person name="Haridas S."/>
            <person name="Kuo A."/>
            <person name="Mondo S."/>
            <person name="Pangilinan J."/>
            <person name="Riley R."/>
            <person name="LaButti K."/>
            <person name="Andreopoulos B."/>
            <person name="Lipzen A."/>
            <person name="Chen C."/>
            <person name="Yan M."/>
            <person name="Daum C."/>
            <person name="Ng V."/>
            <person name="Clum A."/>
            <person name="Steindorff A."/>
            <person name="Ohm R.A."/>
            <person name="Martin F."/>
            <person name="Silar P."/>
            <person name="Natvig D.O."/>
            <person name="Lalanne C."/>
            <person name="Gautier V."/>
            <person name="Ament-Velasquez S.L."/>
            <person name="Kruys A."/>
            <person name="Hutchinson M.I."/>
            <person name="Powell A.J."/>
            <person name="Barry K."/>
            <person name="Miller A.N."/>
            <person name="Grigoriev I.V."/>
            <person name="Debuchy R."/>
            <person name="Gladieux P."/>
            <person name="Hiltunen Thoren M."/>
            <person name="Johannesson H."/>
        </authorList>
    </citation>
    <scope>NUCLEOTIDE SEQUENCE</scope>
    <source>
        <strain evidence="3">PSN293</strain>
    </source>
</reference>
<dbReference type="Proteomes" id="UP001301769">
    <property type="component" value="Unassembled WGS sequence"/>
</dbReference>
<proteinExistence type="predicted"/>
<sequence length="417" mass="45519">MVFRFWAAAIVALFALFHVSQATPATPEKVPFPQGPIISPQVMIVSMFADEANVWFDGNFARSGLGNLYSSNISTPGLSMEDPYVHCTSNNSVCQVTTSMAEINAAATMMALTLSPRFDFRSTYWILAGIAGVNPKFGTLGSVALSQYAIQVALQYEFDPREAPENFSTSYFPFGTTGPGQYPTNLYGTEVMELNKDLRDAVSQFARNASLSDSANAAKYRKLYDDVEDYHAALSGPSIIACDTATSDVYYSGNRLSEGFESYVSLLTNGTANYCMTAQEDNASLEVLLRMHIAKRVDYSRVILMRAGSNFDRPPTNMSLLEHVTKGGQNGFDISIQNMYKGGVEIVKGIVRNWDCTYKKGIAPSNYIGDIWGSLGRGTPNFGPGPKWGQSGSPAAQASDSSDQPSTKRARRARRLH</sequence>
<keyword evidence="4" id="KW-1185">Reference proteome</keyword>
<feature type="region of interest" description="Disordered" evidence="1">
    <location>
        <begin position="379"/>
        <end position="417"/>
    </location>
</feature>
<accession>A0AAN7BDW7</accession>
<dbReference type="GO" id="GO:0003824">
    <property type="term" value="F:catalytic activity"/>
    <property type="evidence" value="ECO:0007669"/>
    <property type="project" value="InterPro"/>
</dbReference>
<feature type="chain" id="PRO_5042926234" evidence="2">
    <location>
        <begin position="23"/>
        <end position="417"/>
    </location>
</feature>
<reference evidence="3" key="2">
    <citation type="submission" date="2023-05" db="EMBL/GenBank/DDBJ databases">
        <authorList>
            <consortium name="Lawrence Berkeley National Laboratory"/>
            <person name="Steindorff A."/>
            <person name="Hensen N."/>
            <person name="Bonometti L."/>
            <person name="Westerberg I."/>
            <person name="Brannstrom I.O."/>
            <person name="Guillou S."/>
            <person name="Cros-Aarteil S."/>
            <person name="Calhoun S."/>
            <person name="Haridas S."/>
            <person name="Kuo A."/>
            <person name="Mondo S."/>
            <person name="Pangilinan J."/>
            <person name="Riley R."/>
            <person name="Labutti K."/>
            <person name="Andreopoulos B."/>
            <person name="Lipzen A."/>
            <person name="Chen C."/>
            <person name="Yanf M."/>
            <person name="Daum C."/>
            <person name="Ng V."/>
            <person name="Clum A."/>
            <person name="Ohm R."/>
            <person name="Martin F."/>
            <person name="Silar P."/>
            <person name="Natvig D."/>
            <person name="Lalanne C."/>
            <person name="Gautier V."/>
            <person name="Ament-Velasquez S.L."/>
            <person name="Kruys A."/>
            <person name="Hutchinson M.I."/>
            <person name="Powell A.J."/>
            <person name="Barry K."/>
            <person name="Miller A.N."/>
            <person name="Grigoriev I.V."/>
            <person name="Debuchy R."/>
            <person name="Gladieux P."/>
            <person name="Thoren M.H."/>
            <person name="Johannesson H."/>
        </authorList>
    </citation>
    <scope>NUCLEOTIDE SEQUENCE</scope>
    <source>
        <strain evidence="3">PSN293</strain>
    </source>
</reference>
<feature type="compositionally biased region" description="Low complexity" evidence="1">
    <location>
        <begin position="389"/>
        <end position="405"/>
    </location>
</feature>
<dbReference type="AlphaFoldDB" id="A0AAN7BDW7"/>
<dbReference type="InterPro" id="IPR009486">
    <property type="entry name" value="Pur_nuclsid_perm"/>
</dbReference>
<organism evidence="3 4">
    <name type="scientific">Rhypophila decipiens</name>
    <dbReference type="NCBI Taxonomy" id="261697"/>
    <lineage>
        <taxon>Eukaryota</taxon>
        <taxon>Fungi</taxon>
        <taxon>Dikarya</taxon>
        <taxon>Ascomycota</taxon>
        <taxon>Pezizomycotina</taxon>
        <taxon>Sordariomycetes</taxon>
        <taxon>Sordariomycetidae</taxon>
        <taxon>Sordariales</taxon>
        <taxon>Naviculisporaceae</taxon>
        <taxon>Rhypophila</taxon>
    </lineage>
</organism>
<gene>
    <name evidence="3" type="ORF">QBC37DRAFT_414542</name>
</gene>